<dbReference type="GO" id="GO:0005524">
    <property type="term" value="F:ATP binding"/>
    <property type="evidence" value="ECO:0007669"/>
    <property type="project" value="UniProtKB-KW"/>
</dbReference>
<dbReference type="InterPro" id="IPR004527">
    <property type="entry name" value="Glu-tRNA-ligase_bac/mito"/>
</dbReference>
<comment type="similarity">
    <text evidence="2">Belongs to the class-I aminoacyl-tRNA synthetase family. Glutamate--tRNA ligase type 1 subfamily.</text>
</comment>
<evidence type="ECO:0000256" key="7">
    <source>
        <dbReference type="ARBA" id="ARBA00022917"/>
    </source>
</evidence>
<dbReference type="GO" id="GO:0000049">
    <property type="term" value="F:tRNA binding"/>
    <property type="evidence" value="ECO:0007669"/>
    <property type="project" value="InterPro"/>
</dbReference>
<dbReference type="PRINTS" id="PR00987">
    <property type="entry name" value="TRNASYNTHGLU"/>
</dbReference>
<reference evidence="14" key="1">
    <citation type="submission" date="2021-06" db="EMBL/GenBank/DDBJ databases">
        <authorList>
            <person name="Kallberg Y."/>
            <person name="Tangrot J."/>
            <person name="Rosling A."/>
        </authorList>
    </citation>
    <scope>NUCLEOTIDE SEQUENCE</scope>
    <source>
        <strain evidence="14">CL551</strain>
    </source>
</reference>
<dbReference type="Pfam" id="PF19269">
    <property type="entry name" value="Anticodon_2"/>
    <property type="match status" value="1"/>
</dbReference>
<dbReference type="SUPFAM" id="SSF48163">
    <property type="entry name" value="An anticodon-binding domain of class I aminoacyl-tRNA synthetases"/>
    <property type="match status" value="1"/>
</dbReference>
<organism evidence="14 15">
    <name type="scientific">Acaulospora morrowiae</name>
    <dbReference type="NCBI Taxonomy" id="94023"/>
    <lineage>
        <taxon>Eukaryota</taxon>
        <taxon>Fungi</taxon>
        <taxon>Fungi incertae sedis</taxon>
        <taxon>Mucoromycota</taxon>
        <taxon>Glomeromycotina</taxon>
        <taxon>Glomeromycetes</taxon>
        <taxon>Diversisporales</taxon>
        <taxon>Acaulosporaceae</taxon>
        <taxon>Acaulospora</taxon>
    </lineage>
</organism>
<feature type="domain" description="Glutamyl/glutaminyl-tRNA synthetase class Ib catalytic" evidence="12">
    <location>
        <begin position="42"/>
        <end position="339"/>
    </location>
</feature>
<keyword evidence="6 11" id="KW-0067">ATP-binding</keyword>
<proteinExistence type="inferred from homology"/>
<evidence type="ECO:0000256" key="11">
    <source>
        <dbReference type="RuleBase" id="RU363037"/>
    </source>
</evidence>
<dbReference type="Gene3D" id="3.40.50.620">
    <property type="entry name" value="HUPs"/>
    <property type="match status" value="1"/>
</dbReference>
<dbReference type="PANTHER" id="PTHR43311">
    <property type="entry name" value="GLUTAMATE--TRNA LIGASE"/>
    <property type="match status" value="1"/>
</dbReference>
<protein>
    <recommendedName>
        <fullName evidence="10">Glutamate--tRNA ligase, mitochondrial</fullName>
        <ecNumber evidence="3">6.1.1.17</ecNumber>
    </recommendedName>
    <alternativeName>
        <fullName evidence="9">Glutamyl-tRNA synthetase</fullName>
    </alternativeName>
</protein>
<dbReference type="InterPro" id="IPR008925">
    <property type="entry name" value="aa_tRNA-synth_I_cd-bd_sf"/>
</dbReference>
<dbReference type="PROSITE" id="PS00178">
    <property type="entry name" value="AA_TRNA_LIGASE_I"/>
    <property type="match status" value="1"/>
</dbReference>
<keyword evidence="7 11" id="KW-0648">Protein biosynthesis</keyword>
<comment type="subcellular location">
    <subcellularLocation>
        <location evidence="1">Mitochondrion</location>
    </subcellularLocation>
</comment>
<dbReference type="Pfam" id="PF00749">
    <property type="entry name" value="tRNA-synt_1c"/>
    <property type="match status" value="1"/>
</dbReference>
<evidence type="ECO:0000256" key="3">
    <source>
        <dbReference type="ARBA" id="ARBA00012835"/>
    </source>
</evidence>
<evidence type="ECO:0000256" key="8">
    <source>
        <dbReference type="ARBA" id="ARBA00023146"/>
    </source>
</evidence>
<dbReference type="InterPro" id="IPR020751">
    <property type="entry name" value="aa-tRNA-synth_I_codon-bd_sub2"/>
</dbReference>
<dbReference type="InterPro" id="IPR014729">
    <property type="entry name" value="Rossmann-like_a/b/a_fold"/>
</dbReference>
<dbReference type="GO" id="GO:0005739">
    <property type="term" value="C:mitochondrion"/>
    <property type="evidence" value="ECO:0007669"/>
    <property type="project" value="UniProtKB-SubCell"/>
</dbReference>
<dbReference type="HAMAP" id="MF_00022">
    <property type="entry name" value="Glu_tRNA_synth_type1"/>
    <property type="match status" value="1"/>
</dbReference>
<dbReference type="InterPro" id="IPR001412">
    <property type="entry name" value="aa-tRNA-synth_I_CS"/>
</dbReference>
<dbReference type="InterPro" id="IPR049940">
    <property type="entry name" value="GluQ/Sye"/>
</dbReference>
<dbReference type="CDD" id="cd00808">
    <property type="entry name" value="GluRS_core"/>
    <property type="match status" value="1"/>
</dbReference>
<dbReference type="InterPro" id="IPR045462">
    <property type="entry name" value="aa-tRNA-synth_I_cd-bd"/>
</dbReference>
<evidence type="ECO:0000313" key="14">
    <source>
        <dbReference type="EMBL" id="CAG8588276.1"/>
    </source>
</evidence>
<keyword evidence="8 11" id="KW-0030">Aminoacyl-tRNA synthetase</keyword>
<evidence type="ECO:0000256" key="2">
    <source>
        <dbReference type="ARBA" id="ARBA00007894"/>
    </source>
</evidence>
<evidence type="ECO:0000256" key="6">
    <source>
        <dbReference type="ARBA" id="ARBA00022840"/>
    </source>
</evidence>
<keyword evidence="15" id="KW-1185">Reference proteome</keyword>
<comment type="caution">
    <text evidence="14">The sequence shown here is derived from an EMBL/GenBank/DDBJ whole genome shotgun (WGS) entry which is preliminary data.</text>
</comment>
<dbReference type="SUPFAM" id="SSF52374">
    <property type="entry name" value="Nucleotidylyl transferase"/>
    <property type="match status" value="1"/>
</dbReference>
<keyword evidence="4 11" id="KW-0436">Ligase</keyword>
<evidence type="ECO:0000256" key="5">
    <source>
        <dbReference type="ARBA" id="ARBA00022741"/>
    </source>
</evidence>
<dbReference type="InterPro" id="IPR033910">
    <property type="entry name" value="GluRS_core"/>
</dbReference>
<evidence type="ECO:0000256" key="9">
    <source>
        <dbReference type="ARBA" id="ARBA00030865"/>
    </source>
</evidence>
<sequence>MWCFSSGPNVPAIRTKVWSNVSYFTVLGCRHYSRSVQPSSAVRVRFAPSPTGGLHLGGLRTALFNFLLAKRTGGTFILRIEDTDKARCIPGAVESMISTLSWAGLDYDEGPGKNMHYGSCYQSERIEIYKHYIDRLLKDGNAYRCFCSPERLHQVRTLAQKNGKGVAYDRHCLYLSQSEIDENLSQGVPFTIRLKMPDGIVTVRDLVYGNVEFNEKHIDDAILLKSDGYPTYHLANVIDDHLMGITHVLRGEEWLPSTPKHVVLYKTLNWSMPEFVHLPLLLNPDKSKLSKRSGDVKVEDFAKKGYLPEALINFVALLGWSPPGSRNDVFTLSELISKVFVYQGFKISVWRRLILSQFSLDHVGRSGGIVSHDKLDFLNKHHIFIKSESPQGLTQLVSMLKPLVEGKYRKCLELTNEDYKLEDGYLALVIKTIIKRIQNIHDIPELCGYFFVDPDYSSSESMEVRTEISNDSLKSVASIALEQIKALDEIEFEEDKIKEIVHSVVTSTGIKKPKVMTIMRYIFTGIKIGAGVAGTMKTIGKEASLRRINKVLESFDSNIKA</sequence>
<evidence type="ECO:0000256" key="10">
    <source>
        <dbReference type="ARBA" id="ARBA00072917"/>
    </source>
</evidence>
<evidence type="ECO:0000256" key="1">
    <source>
        <dbReference type="ARBA" id="ARBA00004173"/>
    </source>
</evidence>
<dbReference type="OrthoDB" id="428822at2759"/>
<gene>
    <name evidence="14" type="ORF">AMORRO_LOCUS7227</name>
</gene>
<name>A0A9N9G6I0_9GLOM</name>
<evidence type="ECO:0000259" key="12">
    <source>
        <dbReference type="Pfam" id="PF00749"/>
    </source>
</evidence>
<dbReference type="GO" id="GO:0008270">
    <property type="term" value="F:zinc ion binding"/>
    <property type="evidence" value="ECO:0007669"/>
    <property type="project" value="InterPro"/>
</dbReference>
<dbReference type="AlphaFoldDB" id="A0A9N9G6I0"/>
<evidence type="ECO:0000256" key="4">
    <source>
        <dbReference type="ARBA" id="ARBA00022598"/>
    </source>
</evidence>
<dbReference type="Proteomes" id="UP000789342">
    <property type="component" value="Unassembled WGS sequence"/>
</dbReference>
<dbReference type="PANTHER" id="PTHR43311:SF2">
    <property type="entry name" value="GLUTAMATE--TRNA LIGASE, MITOCHONDRIAL-RELATED"/>
    <property type="match status" value="1"/>
</dbReference>
<dbReference type="FunFam" id="3.40.50.620:FF:000045">
    <property type="entry name" value="Glutamate--tRNA ligase, mitochondrial"/>
    <property type="match status" value="1"/>
</dbReference>
<dbReference type="GO" id="GO:0006424">
    <property type="term" value="P:glutamyl-tRNA aminoacylation"/>
    <property type="evidence" value="ECO:0007669"/>
    <property type="project" value="InterPro"/>
</dbReference>
<feature type="domain" description="Aminoacyl-tRNA synthetase class I anticodon-binding" evidence="13">
    <location>
        <begin position="396"/>
        <end position="552"/>
    </location>
</feature>
<accession>A0A9N9G6I0</accession>
<evidence type="ECO:0000259" key="13">
    <source>
        <dbReference type="Pfam" id="PF19269"/>
    </source>
</evidence>
<dbReference type="NCBIfam" id="TIGR00464">
    <property type="entry name" value="gltX_bact"/>
    <property type="match status" value="1"/>
</dbReference>
<dbReference type="GO" id="GO:0004818">
    <property type="term" value="F:glutamate-tRNA ligase activity"/>
    <property type="evidence" value="ECO:0007669"/>
    <property type="project" value="UniProtKB-EC"/>
</dbReference>
<evidence type="ECO:0000313" key="15">
    <source>
        <dbReference type="Proteomes" id="UP000789342"/>
    </source>
</evidence>
<dbReference type="EMBL" id="CAJVPV010005282">
    <property type="protein sequence ID" value="CAG8588276.1"/>
    <property type="molecule type" value="Genomic_DNA"/>
</dbReference>
<keyword evidence="5 11" id="KW-0547">Nucleotide-binding</keyword>
<dbReference type="InterPro" id="IPR000924">
    <property type="entry name" value="Glu/Gln-tRNA-synth"/>
</dbReference>
<dbReference type="EC" id="6.1.1.17" evidence="3"/>
<dbReference type="Gene3D" id="1.10.10.350">
    <property type="match status" value="1"/>
</dbReference>
<dbReference type="InterPro" id="IPR020058">
    <property type="entry name" value="Glu/Gln-tRNA-synth_Ib_cat-dom"/>
</dbReference>